<evidence type="ECO:0008006" key="4">
    <source>
        <dbReference type="Google" id="ProtNLM"/>
    </source>
</evidence>
<dbReference type="Proteomes" id="UP001208054">
    <property type="component" value="Unassembled WGS sequence"/>
</dbReference>
<organism evidence="2 3">
    <name type="scientific">Stenotrophomonas riyadhensis</name>
    <dbReference type="NCBI Taxonomy" id="2859893"/>
    <lineage>
        <taxon>Bacteria</taxon>
        <taxon>Pseudomonadati</taxon>
        <taxon>Pseudomonadota</taxon>
        <taxon>Gammaproteobacteria</taxon>
        <taxon>Lysobacterales</taxon>
        <taxon>Lysobacteraceae</taxon>
        <taxon>Stenotrophomonas</taxon>
    </lineage>
</organism>
<reference evidence="2 3" key="1">
    <citation type="submission" date="2021-07" db="EMBL/GenBank/DDBJ databases">
        <title>Clinical implication of Pseudomonas aeruginosa: further insight on the antimicrobial resistance.</title>
        <authorList>
            <person name="Macori G."/>
            <person name="Fanning S."/>
            <person name="Alqahtani A."/>
        </authorList>
    </citation>
    <scope>NUCLEOTIDE SEQUENCE [LARGE SCALE GENOMIC DNA]</scope>
    <source>
        <strain evidence="2 3">CFS3442</strain>
    </source>
</reference>
<comment type="caution">
    <text evidence="2">The sequence shown here is derived from an EMBL/GenBank/DDBJ whole genome shotgun (WGS) entry which is preliminary data.</text>
</comment>
<keyword evidence="3" id="KW-1185">Reference proteome</keyword>
<evidence type="ECO:0000313" key="3">
    <source>
        <dbReference type="Proteomes" id="UP001208054"/>
    </source>
</evidence>
<accession>A0ABT2XDL9</accession>
<sequence length="148" mass="15245">MRSIFVGVVTGATLFAAAPVFAGDKGGGDYHGSPLASAAVSKAGLGETNPAAADISADPAWQVYAFQRDGMVYLQVNDLTGQVKLIIGNAAGAYFALPAGKSAALVSLPGQRLTVPSTAKRSEVYRAQDVVLVRYATADGDIWSIETP</sequence>
<name>A0ABT2XDL9_9GAMM</name>
<evidence type="ECO:0000313" key="2">
    <source>
        <dbReference type="EMBL" id="MCV0324019.1"/>
    </source>
</evidence>
<evidence type="ECO:0000256" key="1">
    <source>
        <dbReference type="SAM" id="SignalP"/>
    </source>
</evidence>
<gene>
    <name evidence="2" type="ORF">KYJ44_06770</name>
</gene>
<feature type="signal peptide" evidence="1">
    <location>
        <begin position="1"/>
        <end position="22"/>
    </location>
</feature>
<feature type="chain" id="PRO_5045092252" description="Secreted protein" evidence="1">
    <location>
        <begin position="23"/>
        <end position="148"/>
    </location>
</feature>
<protein>
    <recommendedName>
        <fullName evidence="4">Secreted protein</fullName>
    </recommendedName>
</protein>
<dbReference type="RefSeq" id="WP_197610432.1">
    <property type="nucleotide sequence ID" value="NZ_JAHWBK010000004.1"/>
</dbReference>
<proteinExistence type="predicted"/>
<dbReference type="EMBL" id="JAHWBK010000004">
    <property type="protein sequence ID" value="MCV0324019.1"/>
    <property type="molecule type" value="Genomic_DNA"/>
</dbReference>
<keyword evidence="1" id="KW-0732">Signal</keyword>